<keyword evidence="3" id="KW-1185">Reference proteome</keyword>
<evidence type="ECO:0000256" key="1">
    <source>
        <dbReference type="SAM" id="MobiDB-lite"/>
    </source>
</evidence>
<dbReference type="PANTHER" id="PTHR34670">
    <property type="entry name" value="EXPRESSED PROTEIN"/>
    <property type="match status" value="1"/>
</dbReference>
<evidence type="ECO:0000313" key="3">
    <source>
        <dbReference type="Proteomes" id="UP001085076"/>
    </source>
</evidence>
<comment type="caution">
    <text evidence="2">The sequence shown here is derived from an EMBL/GenBank/DDBJ whole genome shotgun (WGS) entry which is preliminary data.</text>
</comment>
<proteinExistence type="predicted"/>
<feature type="compositionally biased region" description="Basic residues" evidence="1">
    <location>
        <begin position="73"/>
        <end position="83"/>
    </location>
</feature>
<protein>
    <submittedName>
        <fullName evidence="2">Uncharacterized protein</fullName>
    </submittedName>
</protein>
<dbReference type="PANTHER" id="PTHR34670:SF8">
    <property type="entry name" value="EXPRESSED PROTEIN"/>
    <property type="match status" value="1"/>
</dbReference>
<dbReference type="EMBL" id="JAGGNH010000001">
    <property type="protein sequence ID" value="KAJ0984033.1"/>
    <property type="molecule type" value="Genomic_DNA"/>
</dbReference>
<reference evidence="2" key="2">
    <citation type="journal article" date="2022" name="Hortic Res">
        <title>The genome of Dioscorea zingiberensis sheds light on the biosynthesis, origin and evolution of the medicinally important diosgenin saponins.</title>
        <authorList>
            <person name="Li Y."/>
            <person name="Tan C."/>
            <person name="Li Z."/>
            <person name="Guo J."/>
            <person name="Li S."/>
            <person name="Chen X."/>
            <person name="Wang C."/>
            <person name="Dai X."/>
            <person name="Yang H."/>
            <person name="Song W."/>
            <person name="Hou L."/>
            <person name="Xu J."/>
            <person name="Tong Z."/>
            <person name="Xu A."/>
            <person name="Yuan X."/>
            <person name="Wang W."/>
            <person name="Yang Q."/>
            <person name="Chen L."/>
            <person name="Sun Z."/>
            <person name="Wang K."/>
            <person name="Pan B."/>
            <person name="Chen J."/>
            <person name="Bao Y."/>
            <person name="Liu F."/>
            <person name="Qi X."/>
            <person name="Gang D.R."/>
            <person name="Wen J."/>
            <person name="Li J."/>
        </authorList>
    </citation>
    <scope>NUCLEOTIDE SEQUENCE</scope>
    <source>
        <strain evidence="2">Dzin_1.0</strain>
    </source>
</reference>
<sequence>MEGLIPYVYKVIVQYRNGGEGPLGGLRFSDSPTSSPSMAYIRLPGDSGKYRATDIQLFPSSSLATSSTTLSSPRRRSTSRKLA</sequence>
<reference evidence="2" key="1">
    <citation type="submission" date="2021-03" db="EMBL/GenBank/DDBJ databases">
        <authorList>
            <person name="Li Z."/>
            <person name="Yang C."/>
        </authorList>
    </citation>
    <scope>NUCLEOTIDE SEQUENCE</scope>
    <source>
        <strain evidence="2">Dzin_1.0</strain>
        <tissue evidence="2">Leaf</tissue>
    </source>
</reference>
<organism evidence="2 3">
    <name type="scientific">Dioscorea zingiberensis</name>
    <dbReference type="NCBI Taxonomy" id="325984"/>
    <lineage>
        <taxon>Eukaryota</taxon>
        <taxon>Viridiplantae</taxon>
        <taxon>Streptophyta</taxon>
        <taxon>Embryophyta</taxon>
        <taxon>Tracheophyta</taxon>
        <taxon>Spermatophyta</taxon>
        <taxon>Magnoliopsida</taxon>
        <taxon>Liliopsida</taxon>
        <taxon>Dioscoreales</taxon>
        <taxon>Dioscoreaceae</taxon>
        <taxon>Dioscorea</taxon>
    </lineage>
</organism>
<dbReference type="AlphaFoldDB" id="A0A9D5HPE7"/>
<feature type="region of interest" description="Disordered" evidence="1">
    <location>
        <begin position="63"/>
        <end position="83"/>
    </location>
</feature>
<name>A0A9D5HPE7_9LILI</name>
<dbReference type="OrthoDB" id="691358at2759"/>
<dbReference type="Proteomes" id="UP001085076">
    <property type="component" value="Miscellaneous, Linkage group lg01"/>
</dbReference>
<gene>
    <name evidence="2" type="ORF">J5N97_002389</name>
</gene>
<accession>A0A9D5HPE7</accession>
<feature type="compositionally biased region" description="Low complexity" evidence="1">
    <location>
        <begin position="63"/>
        <end position="72"/>
    </location>
</feature>
<evidence type="ECO:0000313" key="2">
    <source>
        <dbReference type="EMBL" id="KAJ0984033.1"/>
    </source>
</evidence>